<comment type="similarity">
    <text evidence="2 7">Belongs to the NSE4 family.</text>
</comment>
<comment type="function">
    <text evidence="7">Component of the SMC5-SMC6 complex, that promotes sister chromatid alignment after DNA damage and facilitates double-stranded DNA breaks (DSBs) repair via homologous recombination between sister chromatids.</text>
</comment>
<dbReference type="InterPro" id="IPR027786">
    <property type="entry name" value="Nse4/EID"/>
</dbReference>
<keyword evidence="6 7" id="KW-0539">Nucleus</keyword>
<sequence>MDSRKQNEREDSELSSIVEESGDGNTEATIRQTQEEIMAGATKGVYIPQRDKDEAREARRILRGYEERANEMMENASLTTAEEFDRQVLGLDDAFNSQVRAPADATIDSRALRLYSETGLKKAKLLKTDLRGFEPDEFVFRFKQVMAPSLVASLMGDDGNGQDGSEAIDWFEAGRRLMPFSRRVPTMDLMYGPLGIQLKKRKHYPRGSLQKHESERKEPEVIDSNDIQKSSNEMTGMIKQIFELLPAEINLFQFFINPGSFAQSVENLFCLSFLVKDGRAIIQTHDEHQIEREFPVVSSTESVGREVLERNFTNAQIILEFTMQNWEDAIELYGIKSSIIPDRKQPTSSGKWH</sequence>
<evidence type="ECO:0000313" key="12">
    <source>
        <dbReference type="EMBL" id="KAA1127925.1"/>
    </source>
</evidence>
<dbReference type="Pfam" id="PF08743">
    <property type="entry name" value="Nse4_C"/>
    <property type="match status" value="1"/>
</dbReference>
<evidence type="ECO:0000256" key="7">
    <source>
        <dbReference type="RuleBase" id="RU365071"/>
    </source>
</evidence>
<dbReference type="GO" id="GO:0005634">
    <property type="term" value="C:nucleus"/>
    <property type="evidence" value="ECO:0007669"/>
    <property type="project" value="UniProtKB-SubCell"/>
</dbReference>
<name>A0A5B0Q1Q3_PUCGR</name>
<dbReference type="GO" id="GO:0006310">
    <property type="term" value="P:DNA recombination"/>
    <property type="evidence" value="ECO:0007669"/>
    <property type="project" value="UniProtKB-UniRule"/>
</dbReference>
<keyword evidence="5 7" id="KW-0234">DNA repair</keyword>
<dbReference type="OrthoDB" id="361242at2759"/>
<evidence type="ECO:0000256" key="2">
    <source>
        <dbReference type="ARBA" id="ARBA00008997"/>
    </source>
</evidence>
<proteinExistence type="inferred from homology"/>
<evidence type="ECO:0000256" key="4">
    <source>
        <dbReference type="ARBA" id="ARBA00023172"/>
    </source>
</evidence>
<evidence type="ECO:0000256" key="6">
    <source>
        <dbReference type="ARBA" id="ARBA00023242"/>
    </source>
</evidence>
<comment type="subunit">
    <text evidence="7">Component of the SMC5-SMC6 complex.</text>
</comment>
<dbReference type="EMBL" id="VDEP01000147">
    <property type="protein sequence ID" value="KAA1127925.1"/>
    <property type="molecule type" value="Genomic_DNA"/>
</dbReference>
<evidence type="ECO:0000259" key="10">
    <source>
        <dbReference type="Pfam" id="PF15412"/>
    </source>
</evidence>
<dbReference type="InterPro" id="IPR014854">
    <property type="entry name" value="Nse4_C"/>
</dbReference>
<reference evidence="13 14" key="1">
    <citation type="submission" date="2019-05" db="EMBL/GenBank/DDBJ databases">
        <title>Emergence of the Ug99 lineage of the wheat stem rust pathogen through somatic hybridization.</title>
        <authorList>
            <person name="Li F."/>
            <person name="Upadhyaya N.M."/>
            <person name="Sperschneider J."/>
            <person name="Matny O."/>
            <person name="Nguyen-Phuc H."/>
            <person name="Mago R."/>
            <person name="Raley C."/>
            <person name="Miller M.E."/>
            <person name="Silverstein K.A.T."/>
            <person name="Henningsen E."/>
            <person name="Hirsch C.D."/>
            <person name="Visser B."/>
            <person name="Pretorius Z.A."/>
            <person name="Steffenson B.J."/>
            <person name="Schwessinger B."/>
            <person name="Dodds P.N."/>
            <person name="Figueroa M."/>
        </authorList>
    </citation>
    <scope>NUCLEOTIDE SEQUENCE [LARGE SCALE GENOMIC DNA]</scope>
    <source>
        <strain evidence="11">21-0</strain>
        <strain evidence="12 14">Ug99</strain>
    </source>
</reference>
<keyword evidence="4 7" id="KW-0233">DNA recombination</keyword>
<evidence type="ECO:0000313" key="11">
    <source>
        <dbReference type="EMBL" id="KAA1107067.1"/>
    </source>
</evidence>
<evidence type="ECO:0000256" key="8">
    <source>
        <dbReference type="SAM" id="MobiDB-lite"/>
    </source>
</evidence>
<feature type="region of interest" description="Disordered" evidence="8">
    <location>
        <begin position="202"/>
        <end position="229"/>
    </location>
</feature>
<feature type="domain" description="Non-structural maintenance of chromosome element 4 C-terminal" evidence="9">
    <location>
        <begin position="248"/>
        <end position="340"/>
    </location>
</feature>
<dbReference type="Proteomes" id="UP000325313">
    <property type="component" value="Unassembled WGS sequence"/>
</dbReference>
<evidence type="ECO:0000259" key="9">
    <source>
        <dbReference type="Pfam" id="PF08743"/>
    </source>
</evidence>
<dbReference type="Proteomes" id="UP000324748">
    <property type="component" value="Unassembled WGS sequence"/>
</dbReference>
<dbReference type="PANTHER" id="PTHR16140">
    <property type="entry name" value="NON-STRUCTURAL MAINTENANCE OF CHROMOSOMES ELEMENT 4"/>
    <property type="match status" value="1"/>
</dbReference>
<organism evidence="11 13">
    <name type="scientific">Puccinia graminis f. sp. tritici</name>
    <dbReference type="NCBI Taxonomy" id="56615"/>
    <lineage>
        <taxon>Eukaryota</taxon>
        <taxon>Fungi</taxon>
        <taxon>Dikarya</taxon>
        <taxon>Basidiomycota</taxon>
        <taxon>Pucciniomycotina</taxon>
        <taxon>Pucciniomycetes</taxon>
        <taxon>Pucciniales</taxon>
        <taxon>Pucciniaceae</taxon>
        <taxon>Puccinia</taxon>
    </lineage>
</organism>
<feature type="compositionally biased region" description="Basic and acidic residues" evidence="8">
    <location>
        <begin position="210"/>
        <end position="220"/>
    </location>
</feature>
<accession>A0A5B0Q1Q3</accession>
<dbReference type="GO" id="GO:0030915">
    <property type="term" value="C:Smc5-Smc6 complex"/>
    <property type="evidence" value="ECO:0007669"/>
    <property type="project" value="UniProtKB-UniRule"/>
</dbReference>
<dbReference type="GO" id="GO:0006281">
    <property type="term" value="P:DNA repair"/>
    <property type="evidence" value="ECO:0007669"/>
    <property type="project" value="UniProtKB-UniRule"/>
</dbReference>
<protein>
    <recommendedName>
        <fullName evidence="7">Non-structural maintenance of chromosomes element 4</fullName>
    </recommendedName>
</protein>
<comment type="caution">
    <text evidence="11">The sequence shown here is derived from an EMBL/GenBank/DDBJ whole genome shotgun (WGS) entry which is preliminary data.</text>
</comment>
<dbReference type="Pfam" id="PF15412">
    <property type="entry name" value="Nse4-Nse3_bdg"/>
    <property type="match status" value="1"/>
</dbReference>
<keyword evidence="13" id="KW-1185">Reference proteome</keyword>
<evidence type="ECO:0000256" key="5">
    <source>
        <dbReference type="ARBA" id="ARBA00023204"/>
    </source>
</evidence>
<evidence type="ECO:0000256" key="1">
    <source>
        <dbReference type="ARBA" id="ARBA00004123"/>
    </source>
</evidence>
<dbReference type="PANTHER" id="PTHR16140:SF0">
    <property type="entry name" value="NON-STRUCTURAL MAINTENANCE OF CHROMOSOMES ELEMENT 4"/>
    <property type="match status" value="1"/>
</dbReference>
<evidence type="ECO:0000313" key="14">
    <source>
        <dbReference type="Proteomes" id="UP000325313"/>
    </source>
</evidence>
<feature type="domain" description="Nse4/EID protein Nse3/MAGE-binding" evidence="10">
    <location>
        <begin position="108"/>
        <end position="161"/>
    </location>
</feature>
<dbReference type="EMBL" id="VSWC01000029">
    <property type="protein sequence ID" value="KAA1107067.1"/>
    <property type="molecule type" value="Genomic_DNA"/>
</dbReference>
<dbReference type="AlphaFoldDB" id="A0A5B0Q1Q3"/>
<comment type="subcellular location">
    <subcellularLocation>
        <location evidence="1 7">Nucleus</location>
    </subcellularLocation>
</comment>
<gene>
    <name evidence="11" type="primary">NSE4_1</name>
    <name evidence="12" type="synonym">NSE4_3</name>
    <name evidence="11" type="ORF">PGT21_001154</name>
    <name evidence="12" type="ORF">PGTUg99_012517</name>
</gene>
<dbReference type="InterPro" id="IPR029225">
    <property type="entry name" value="Nse4_Nse3-bd"/>
</dbReference>
<evidence type="ECO:0000313" key="13">
    <source>
        <dbReference type="Proteomes" id="UP000324748"/>
    </source>
</evidence>
<evidence type="ECO:0000256" key="3">
    <source>
        <dbReference type="ARBA" id="ARBA00022763"/>
    </source>
</evidence>
<feature type="region of interest" description="Disordered" evidence="8">
    <location>
        <begin position="1"/>
        <end position="29"/>
    </location>
</feature>
<keyword evidence="3 7" id="KW-0227">DNA damage</keyword>